<proteinExistence type="predicted"/>
<organism evidence="1 2">
    <name type="scientific">Hermanssonia centrifuga</name>
    <dbReference type="NCBI Taxonomy" id="98765"/>
    <lineage>
        <taxon>Eukaryota</taxon>
        <taxon>Fungi</taxon>
        <taxon>Dikarya</taxon>
        <taxon>Basidiomycota</taxon>
        <taxon>Agaricomycotina</taxon>
        <taxon>Agaricomycetes</taxon>
        <taxon>Polyporales</taxon>
        <taxon>Meruliaceae</taxon>
        <taxon>Hermanssonia</taxon>
    </lineage>
</organism>
<dbReference type="EMBL" id="MLYV02001290">
    <property type="protein sequence ID" value="PSR71235.1"/>
    <property type="molecule type" value="Genomic_DNA"/>
</dbReference>
<dbReference type="Proteomes" id="UP000186601">
    <property type="component" value="Unassembled WGS sequence"/>
</dbReference>
<dbReference type="AlphaFoldDB" id="A0A2R6NFR9"/>
<protein>
    <submittedName>
        <fullName evidence="1">Uncharacterized protein</fullName>
    </submittedName>
</protein>
<evidence type="ECO:0000313" key="2">
    <source>
        <dbReference type="Proteomes" id="UP000186601"/>
    </source>
</evidence>
<evidence type="ECO:0000313" key="1">
    <source>
        <dbReference type="EMBL" id="PSR71235.1"/>
    </source>
</evidence>
<keyword evidence="2" id="KW-1185">Reference proteome</keyword>
<sequence>MVSPAPTPLGMAVGKWALGPISDKPRHIEDGGTVDSEDSVRSGYRNGRSKLVWTWRGLIEIPELGVVLSRPRHEHQRGDHRNKWSGYTRKFWTTDTGPNAQNVGKCRLMGTEHRTAHFQAHNPSRNFAARVLEQICQARLTQPATTTIVNPTSLAVVPSNARLTAAKPVVAVYP</sequence>
<gene>
    <name evidence="1" type="ORF">PHLCEN_2v12889</name>
</gene>
<reference evidence="1 2" key="1">
    <citation type="submission" date="2018-02" db="EMBL/GenBank/DDBJ databases">
        <title>Genome sequence of the basidiomycete white-rot fungus Phlebia centrifuga.</title>
        <authorList>
            <person name="Granchi Z."/>
            <person name="Peng M."/>
            <person name="de Vries R.P."/>
            <person name="Hilden K."/>
            <person name="Makela M.R."/>
            <person name="Grigoriev I."/>
            <person name="Riley R."/>
        </authorList>
    </citation>
    <scope>NUCLEOTIDE SEQUENCE [LARGE SCALE GENOMIC DNA]</scope>
    <source>
        <strain evidence="1 2">FBCC195</strain>
    </source>
</reference>
<accession>A0A2R6NFR9</accession>
<comment type="caution">
    <text evidence="1">The sequence shown here is derived from an EMBL/GenBank/DDBJ whole genome shotgun (WGS) entry which is preliminary data.</text>
</comment>
<name>A0A2R6NFR9_9APHY</name>